<organism evidence="2">
    <name type="scientific">Eremomyces bilateralis CBS 781.70</name>
    <dbReference type="NCBI Taxonomy" id="1392243"/>
    <lineage>
        <taxon>Eukaryota</taxon>
        <taxon>Fungi</taxon>
        <taxon>Dikarya</taxon>
        <taxon>Ascomycota</taxon>
        <taxon>Pezizomycotina</taxon>
        <taxon>Dothideomycetes</taxon>
        <taxon>Dothideomycetes incertae sedis</taxon>
        <taxon>Eremomycetales</taxon>
        <taxon>Eremomycetaceae</taxon>
        <taxon>Eremomyces</taxon>
    </lineage>
</organism>
<gene>
    <name evidence="2 4" type="ORF">P152DRAFT_514419</name>
</gene>
<dbReference type="PANTHER" id="PTHR39596:SF2">
    <property type="entry name" value="HET DOMAIN PROTEIN (AFU_ORTHOLOGUE AFUA_1G17550)-RELATED"/>
    <property type="match status" value="1"/>
</dbReference>
<feature type="domain" description="Heterokaryon incompatibility" evidence="1">
    <location>
        <begin position="417"/>
        <end position="494"/>
    </location>
</feature>
<evidence type="ECO:0000313" key="3">
    <source>
        <dbReference type="Proteomes" id="UP000504638"/>
    </source>
</evidence>
<sequence length="869" mass="98464">MPRCLQEEHLMLDKRQAPLLWPYLLQDGFEYDGHDFDGYPQRCGWDFSEWYSTDPCGAGLDIQDWLLRQKMDIETRETMEAELAAFLQAWLFFGLLTYLCDPILIHTARFILNLSCCGQSLLTTASLESLLVEYRKTFFERYPRERKEAWEDEISRLMSLLDSAHQIQSTLGSDLDEDSLEITRFDEIHFFSGVLVGTLAHFVEYQLDVPSEYMAPLCLGEIPVLQKLLRVEGWCKYSRQQFTNLNEPDIQAYAFGLIRYRRRHCFDKDKTHHCRGTQIGLILNGRIHCTCPCHKSGHDEHRNVGQCLCKAEPKDPSQIANPSGPARLLIEPATPKGPDCNASDACTGHECVAAKAGDDFEPYHLLRNCVCQHEGPPMSEIIKLLEDGHIPVIEAHLPKNSSSPFSFTVRKAVLGEYVALSHVWGDGLGNQKNNSIPRCQLIFLLQALHDPVVGDNGCTAFWIDAFCIPVGKAYQKLRDFSIQRMHAIYKESCYGLVLDADISLSMSKRAQPAEIFTRVLLSNWAGRLWTFQEGALPPVLFLRTRDGKVRYDNLLERVEDYRGPVSLMRSSLARLSGVVAQRENPRIRQRSLNDEDTQFEDVSRSEDWGQFEDLGQSVLSALQYRSTSRKDDEAVCIATTLGRPTASIQNCQSANDKIVALLKLLPVIPPNILFNDSVRECLPHPGYRWCPTTMLLPQSGIGLYLNREIECASGHLYRRPFVRLHPRGRGVVCHCHAIRIFPSADKSLRWDITLTGGRRCLLSLHPRDELPEAMKSLVILLPHPMDAIDSRTTGIYCLLVTDHETSVGTCPQSNHEPMASGTIILRGDLKPHSYDIESLDRDEVSRIQGELMEPRWWVLDGTAPLSSSV</sequence>
<evidence type="ECO:0000313" key="2">
    <source>
        <dbReference type="EMBL" id="KAF1812261.1"/>
    </source>
</evidence>
<dbReference type="Pfam" id="PF06985">
    <property type="entry name" value="HET"/>
    <property type="match status" value="1"/>
</dbReference>
<reference evidence="4" key="3">
    <citation type="submission" date="2025-04" db="UniProtKB">
        <authorList>
            <consortium name="RefSeq"/>
        </authorList>
    </citation>
    <scope>IDENTIFICATION</scope>
    <source>
        <strain evidence="4">CBS 781.70</strain>
    </source>
</reference>
<dbReference type="OrthoDB" id="2426273at2759"/>
<dbReference type="PANTHER" id="PTHR39596">
    <property type="match status" value="1"/>
</dbReference>
<dbReference type="InterPro" id="IPR010730">
    <property type="entry name" value="HET"/>
</dbReference>
<accession>A0A6G1G2V6</accession>
<proteinExistence type="predicted"/>
<protein>
    <recommendedName>
        <fullName evidence="1">Heterokaryon incompatibility domain-containing protein</fullName>
    </recommendedName>
</protein>
<keyword evidence="3" id="KW-1185">Reference proteome</keyword>
<dbReference type="AlphaFoldDB" id="A0A6G1G2V6"/>
<evidence type="ECO:0000313" key="4">
    <source>
        <dbReference type="RefSeq" id="XP_033533892.1"/>
    </source>
</evidence>
<reference evidence="2 4" key="1">
    <citation type="submission" date="2020-01" db="EMBL/GenBank/DDBJ databases">
        <authorList>
            <consortium name="DOE Joint Genome Institute"/>
            <person name="Haridas S."/>
            <person name="Albert R."/>
            <person name="Binder M."/>
            <person name="Bloem J."/>
            <person name="Labutti K."/>
            <person name="Salamov A."/>
            <person name="Andreopoulos B."/>
            <person name="Baker S.E."/>
            <person name="Barry K."/>
            <person name="Bills G."/>
            <person name="Bluhm B.H."/>
            <person name="Cannon C."/>
            <person name="Castanera R."/>
            <person name="Culley D.E."/>
            <person name="Daum C."/>
            <person name="Ezra D."/>
            <person name="Gonzalez J.B."/>
            <person name="Henrissat B."/>
            <person name="Kuo A."/>
            <person name="Liang C."/>
            <person name="Lipzen A."/>
            <person name="Lutzoni F."/>
            <person name="Magnuson J."/>
            <person name="Mondo S."/>
            <person name="Nolan M."/>
            <person name="Ohm R."/>
            <person name="Pangilinan J."/>
            <person name="Park H.-J."/>
            <person name="Ramirez L."/>
            <person name="Alfaro M."/>
            <person name="Sun H."/>
            <person name="Tritt A."/>
            <person name="Yoshinaga Y."/>
            <person name="Zwiers L.-H."/>
            <person name="Turgeon B.G."/>
            <person name="Goodwin S.B."/>
            <person name="Spatafora J.W."/>
            <person name="Crous P.W."/>
            <person name="Grigoriev I.V."/>
        </authorList>
    </citation>
    <scope>NUCLEOTIDE SEQUENCE</scope>
    <source>
        <strain evidence="2 4">CBS 781.70</strain>
    </source>
</reference>
<reference evidence="4" key="2">
    <citation type="submission" date="2020-04" db="EMBL/GenBank/DDBJ databases">
        <authorList>
            <consortium name="NCBI Genome Project"/>
        </authorList>
    </citation>
    <scope>NUCLEOTIDE SEQUENCE</scope>
    <source>
        <strain evidence="4">CBS 781.70</strain>
    </source>
</reference>
<evidence type="ECO:0000259" key="1">
    <source>
        <dbReference type="Pfam" id="PF06985"/>
    </source>
</evidence>
<dbReference type="EMBL" id="ML975158">
    <property type="protein sequence ID" value="KAF1812261.1"/>
    <property type="molecule type" value="Genomic_DNA"/>
</dbReference>
<dbReference type="GeneID" id="54423431"/>
<dbReference type="RefSeq" id="XP_033533892.1">
    <property type="nucleotide sequence ID" value="XM_033682861.1"/>
</dbReference>
<name>A0A6G1G2V6_9PEZI</name>
<dbReference type="Proteomes" id="UP000504638">
    <property type="component" value="Unplaced"/>
</dbReference>